<dbReference type="AlphaFoldDB" id="A0ABD0KJV6"/>
<dbReference type="PANTHER" id="PTHR32026">
    <property type="entry name" value="METHYLTRANSFERASE-LIKE PROTEIN 24"/>
    <property type="match status" value="1"/>
</dbReference>
<name>A0ABD0KJV6_9CAEN</name>
<dbReference type="EMBL" id="JACVVK020000170">
    <property type="protein sequence ID" value="KAK7487045.1"/>
    <property type="molecule type" value="Genomic_DNA"/>
</dbReference>
<dbReference type="InterPro" id="IPR026913">
    <property type="entry name" value="METTL24"/>
</dbReference>
<protein>
    <submittedName>
        <fullName evidence="2">Uncharacterized protein</fullName>
    </submittedName>
</protein>
<feature type="signal peptide" evidence="1">
    <location>
        <begin position="1"/>
        <end position="24"/>
    </location>
</feature>
<proteinExistence type="predicted"/>
<gene>
    <name evidence="2" type="ORF">BaRGS_00021715</name>
</gene>
<evidence type="ECO:0000313" key="2">
    <source>
        <dbReference type="EMBL" id="KAK7487045.1"/>
    </source>
</evidence>
<feature type="chain" id="PRO_5044844810" evidence="1">
    <location>
        <begin position="25"/>
        <end position="453"/>
    </location>
</feature>
<dbReference type="PANTHER" id="PTHR32026:SF10">
    <property type="entry name" value="METHYLTRANSFERASE-LIKE PROTEIN 24-RELATED"/>
    <property type="match status" value="1"/>
</dbReference>
<accession>A0ABD0KJV6</accession>
<dbReference type="Proteomes" id="UP001519460">
    <property type="component" value="Unassembled WGS sequence"/>
</dbReference>
<reference evidence="2 3" key="1">
    <citation type="journal article" date="2023" name="Sci. Data">
        <title>Genome assembly of the Korean intertidal mud-creeper Batillaria attramentaria.</title>
        <authorList>
            <person name="Patra A.K."/>
            <person name="Ho P.T."/>
            <person name="Jun S."/>
            <person name="Lee S.J."/>
            <person name="Kim Y."/>
            <person name="Won Y.J."/>
        </authorList>
    </citation>
    <scope>NUCLEOTIDE SEQUENCE [LARGE SCALE GENOMIC DNA]</scope>
    <source>
        <strain evidence="2">Wonlab-2016</strain>
    </source>
</reference>
<keyword evidence="1" id="KW-0732">Signal</keyword>
<comment type="caution">
    <text evidence="2">The sequence shown here is derived from an EMBL/GenBank/DDBJ whole genome shotgun (WGS) entry which is preliminary data.</text>
</comment>
<keyword evidence="3" id="KW-1185">Reference proteome</keyword>
<evidence type="ECO:0000256" key="1">
    <source>
        <dbReference type="SAM" id="SignalP"/>
    </source>
</evidence>
<sequence length="453" mass="52299">MFSRRKKTVLTLLCLCSVLYVAVQVMHYQEEFHPLQALSTAEQEAQRLLKFMTSYHYQCNNTLHSSNYSDWSICIEADTGVINVESSVPKIAYSIGPVSDFSFETILSRNLSFQQYVFLHDTSSTAPPPLLQLNGTTVYRTAIVPNDPADFGRNSYNMQTINSIMATLHHRHIDILKLESVQDMSHSYEVLYFMVKDGILARFQQLHISLEIDKVDDNYLYGWYKTLYSLFHSAGFRLYHTAASSPLCLQVTMMESCRYFTSWVRNPGPRTFVYYPPAIDGSAQYEEQRLEDFLDRPSQLDEDVIPVKLSPYTTLRLSRRVLMSGSDSCTILIFQDETSRREVMGLSDIISHYLFSQSTKVVFLDLRHVTWQFLTPFLDSGALQKVDQLEIMTPMFKVQADGRQPAQMMRLQYSELQRILAYQMALTEASPLTKDSLRFRSSGDLWRLTFVKK</sequence>
<evidence type="ECO:0000313" key="3">
    <source>
        <dbReference type="Proteomes" id="UP001519460"/>
    </source>
</evidence>
<organism evidence="2 3">
    <name type="scientific">Batillaria attramentaria</name>
    <dbReference type="NCBI Taxonomy" id="370345"/>
    <lineage>
        <taxon>Eukaryota</taxon>
        <taxon>Metazoa</taxon>
        <taxon>Spiralia</taxon>
        <taxon>Lophotrochozoa</taxon>
        <taxon>Mollusca</taxon>
        <taxon>Gastropoda</taxon>
        <taxon>Caenogastropoda</taxon>
        <taxon>Sorbeoconcha</taxon>
        <taxon>Cerithioidea</taxon>
        <taxon>Batillariidae</taxon>
        <taxon>Batillaria</taxon>
    </lineage>
</organism>